<sequence>MLKIGDFSKLSRISIRMLRHYDALGLLVPKSIDTFNSYRYYNEEQLQIAARIIALKDMGFGLSTISEILMKYDDTKALAEFLSIKKTEIEAQAEETKHRLRLLETTISRLRKDDTAMNYNVVLKTLPERYVASVRKVIPSYDQEGLLWNTMMAETSGMNLQPDDPCYSLAIFHDEDYKEQDVDVEIQIALKDQHSNTENVVFKSVPAIEIASAIYKGSYDQITEVNHVVANWVNDNKYEFDGAMFCIYHVSPAQTPNAEEWVTEVCYPVKKQHE</sequence>
<keyword evidence="2" id="KW-0175">Coiled coil</keyword>
<proteinExistence type="predicted"/>
<protein>
    <submittedName>
        <fullName evidence="4">MerR family transcriptional regulator</fullName>
    </submittedName>
</protein>
<dbReference type="CDD" id="cd01107">
    <property type="entry name" value="HTH_BmrR"/>
    <property type="match status" value="1"/>
</dbReference>
<evidence type="ECO:0000256" key="1">
    <source>
        <dbReference type="ARBA" id="ARBA00023125"/>
    </source>
</evidence>
<feature type="coiled-coil region" evidence="2">
    <location>
        <begin position="86"/>
        <end position="113"/>
    </location>
</feature>
<dbReference type="Pfam" id="PF06445">
    <property type="entry name" value="GyrI-like"/>
    <property type="match status" value="1"/>
</dbReference>
<evidence type="ECO:0000256" key="2">
    <source>
        <dbReference type="SAM" id="Coils"/>
    </source>
</evidence>
<reference evidence="4 5" key="1">
    <citation type="submission" date="2018-09" db="EMBL/GenBank/DDBJ databases">
        <authorList>
            <person name="Postec A."/>
        </authorList>
    </citation>
    <scope>NUCLEOTIDE SEQUENCE [LARGE SCALE GENOMIC DNA]</scope>
    <source>
        <strain evidence="4">70B-A</strain>
    </source>
</reference>
<keyword evidence="1" id="KW-0238">DNA-binding</keyword>
<dbReference type="EMBL" id="LR130778">
    <property type="protein sequence ID" value="VDN47039.1"/>
    <property type="molecule type" value="Genomic_DNA"/>
</dbReference>
<dbReference type="Proteomes" id="UP000279029">
    <property type="component" value="Chromosome"/>
</dbReference>
<dbReference type="SUPFAM" id="SSF55136">
    <property type="entry name" value="Probable bacterial effector-binding domain"/>
    <property type="match status" value="1"/>
</dbReference>
<dbReference type="PROSITE" id="PS50937">
    <property type="entry name" value="HTH_MERR_2"/>
    <property type="match status" value="1"/>
</dbReference>
<dbReference type="Gene3D" id="3.20.80.10">
    <property type="entry name" value="Regulatory factor, effector binding domain"/>
    <property type="match status" value="1"/>
</dbReference>
<feature type="domain" description="HTH merR-type" evidence="3">
    <location>
        <begin position="1"/>
        <end position="71"/>
    </location>
</feature>
<dbReference type="RefSeq" id="WP_125136443.1">
    <property type="nucleotide sequence ID" value="NZ_LR130778.1"/>
</dbReference>
<dbReference type="Gene3D" id="1.10.1660.10">
    <property type="match status" value="1"/>
</dbReference>
<accession>A0A3P7S2Q2</accession>
<dbReference type="InterPro" id="IPR000551">
    <property type="entry name" value="MerR-type_HTH_dom"/>
</dbReference>
<evidence type="ECO:0000313" key="4">
    <source>
        <dbReference type="EMBL" id="VDN47039.1"/>
    </source>
</evidence>
<dbReference type="InterPro" id="IPR047057">
    <property type="entry name" value="MerR_fam"/>
</dbReference>
<dbReference type="Pfam" id="PF13411">
    <property type="entry name" value="MerR_1"/>
    <property type="match status" value="1"/>
</dbReference>
<dbReference type="SMART" id="SM00871">
    <property type="entry name" value="AraC_E_bind"/>
    <property type="match status" value="1"/>
</dbReference>
<gene>
    <name evidence="4" type="ORF">PATL70BA_1164</name>
</gene>
<name>A0A3P7S2Q2_9FIRM</name>
<dbReference type="InterPro" id="IPR009061">
    <property type="entry name" value="DNA-bd_dom_put_sf"/>
</dbReference>
<dbReference type="OrthoDB" id="9773308at2"/>
<dbReference type="PROSITE" id="PS00552">
    <property type="entry name" value="HTH_MERR_1"/>
    <property type="match status" value="1"/>
</dbReference>
<dbReference type="GO" id="GO:0003700">
    <property type="term" value="F:DNA-binding transcription factor activity"/>
    <property type="evidence" value="ECO:0007669"/>
    <property type="project" value="InterPro"/>
</dbReference>
<organism evidence="4 5">
    <name type="scientific">Petrocella atlantisensis</name>
    <dbReference type="NCBI Taxonomy" id="2173034"/>
    <lineage>
        <taxon>Bacteria</taxon>
        <taxon>Bacillati</taxon>
        <taxon>Bacillota</taxon>
        <taxon>Clostridia</taxon>
        <taxon>Lachnospirales</taxon>
        <taxon>Vallitaleaceae</taxon>
        <taxon>Petrocella</taxon>
    </lineage>
</organism>
<dbReference type="InterPro" id="IPR010499">
    <property type="entry name" value="AraC_E-bd"/>
</dbReference>
<evidence type="ECO:0000313" key="5">
    <source>
        <dbReference type="Proteomes" id="UP000279029"/>
    </source>
</evidence>
<dbReference type="InterPro" id="IPR029442">
    <property type="entry name" value="GyrI-like"/>
</dbReference>
<dbReference type="PANTHER" id="PTHR30204:SF97">
    <property type="entry name" value="MERR FAMILY REGULATORY PROTEIN"/>
    <property type="match status" value="1"/>
</dbReference>
<dbReference type="KEGG" id="cbar:PATL70BA_1164"/>
<dbReference type="AlphaFoldDB" id="A0A3P7S2Q2"/>
<keyword evidence="5" id="KW-1185">Reference proteome</keyword>
<dbReference type="SUPFAM" id="SSF46955">
    <property type="entry name" value="Putative DNA-binding domain"/>
    <property type="match status" value="1"/>
</dbReference>
<evidence type="ECO:0000259" key="3">
    <source>
        <dbReference type="PROSITE" id="PS50937"/>
    </source>
</evidence>
<dbReference type="PANTHER" id="PTHR30204">
    <property type="entry name" value="REDOX-CYCLING DRUG-SENSING TRANSCRIPTIONAL ACTIVATOR SOXR"/>
    <property type="match status" value="1"/>
</dbReference>
<dbReference type="SMART" id="SM00422">
    <property type="entry name" value="HTH_MERR"/>
    <property type="match status" value="1"/>
</dbReference>
<dbReference type="GO" id="GO:0003677">
    <property type="term" value="F:DNA binding"/>
    <property type="evidence" value="ECO:0007669"/>
    <property type="project" value="UniProtKB-KW"/>
</dbReference>
<dbReference type="InterPro" id="IPR011256">
    <property type="entry name" value="Reg_factor_effector_dom_sf"/>
</dbReference>